<evidence type="ECO:0000259" key="2">
    <source>
        <dbReference type="Pfam" id="PF26079"/>
    </source>
</evidence>
<gene>
    <name evidence="3" type="ORF">DDF84_008845</name>
</gene>
<sequence>MTERVVLPPPVYIETDPAVILRELVTEWETLTKKPLYPGQAEMLFINNRAYREALLRQQVQGAAKKNLVRFADEPILDYLGELVDVQRLPAQPARTTMRLAMPAPVTQDLLVRAGLVIGSDDGQVEFETQIDVTIPAGGASADVGSICLATGIAGNGYRPGRISELSGTYPDGLTATNIEITDNGTEREDSERYRDRIIDAPAGFSVAGPQDAYEFFAKGAHQDICDVRAVSPVPCVVEVYVLTVNGPPTKAMRDLVLSSINGKKRRPLSDAVSTPEVQQVDYAIKAELTLLTGADPDLTLAAAKTAINLWLYGDKNTVGRERMLGADIVPYQIKAAFKVPGIYDVQIPSLAGTIVVPESVWAHCTSLQVNLVGTANG</sequence>
<dbReference type="RefSeq" id="WP_017513065.1">
    <property type="nucleotide sequence ID" value="NZ_CP037900.1"/>
</dbReference>
<evidence type="ECO:0000313" key="4">
    <source>
        <dbReference type="Proteomes" id="UP000253772"/>
    </source>
</evidence>
<reference evidence="3 4" key="1">
    <citation type="submission" date="2019-03" db="EMBL/GenBank/DDBJ databases">
        <title>Comparative insights into the high quality Complete genome sequence of highly metal resistant Cupriavidus metallidurans strain BS1 isolated from a gold-copper mine.</title>
        <authorList>
            <person name="Mazhar H.S."/>
            <person name="Rensing C."/>
        </authorList>
    </citation>
    <scope>NUCLEOTIDE SEQUENCE [LARGE SCALE GENOMIC DNA]</scope>
    <source>
        <strain evidence="3 4">BS1</strain>
    </source>
</reference>
<dbReference type="PANTHER" id="PTHR35862">
    <property type="entry name" value="FELS-2 PROPHAGE PROTEIN"/>
    <property type="match status" value="1"/>
</dbReference>
<feature type="domain" description="Baseplate protein J-like barrel" evidence="1">
    <location>
        <begin position="110"/>
        <end position="184"/>
    </location>
</feature>
<dbReference type="Pfam" id="PF26079">
    <property type="entry name" value="Baseplate_J_C"/>
    <property type="match status" value="1"/>
</dbReference>
<dbReference type="AlphaFoldDB" id="A0A482ISU8"/>
<dbReference type="PANTHER" id="PTHR35862:SF1">
    <property type="entry name" value="FELS-2 PROPHAGE PROTEIN"/>
    <property type="match status" value="1"/>
</dbReference>
<evidence type="ECO:0000313" key="3">
    <source>
        <dbReference type="EMBL" id="QBP09860.1"/>
    </source>
</evidence>
<proteinExistence type="predicted"/>
<feature type="domain" description="Baseplate J-like C-terminal" evidence="2">
    <location>
        <begin position="283"/>
        <end position="370"/>
    </location>
</feature>
<name>A0A482ISU8_9BURK</name>
<dbReference type="InterPro" id="IPR014507">
    <property type="entry name" value="Baseplate_assembly_J_pred"/>
</dbReference>
<dbReference type="InterPro" id="IPR006949">
    <property type="entry name" value="Barrel_Baseplate_J-like"/>
</dbReference>
<dbReference type="Pfam" id="PF04865">
    <property type="entry name" value="Baseplate_J"/>
    <property type="match status" value="1"/>
</dbReference>
<evidence type="ECO:0000259" key="1">
    <source>
        <dbReference type="Pfam" id="PF04865"/>
    </source>
</evidence>
<dbReference type="OrthoDB" id="9793802at2"/>
<accession>A0A482ISU8</accession>
<organism evidence="3 4">
    <name type="scientific">Cupriavidus metallidurans</name>
    <dbReference type="NCBI Taxonomy" id="119219"/>
    <lineage>
        <taxon>Bacteria</taxon>
        <taxon>Pseudomonadati</taxon>
        <taxon>Pseudomonadota</taxon>
        <taxon>Betaproteobacteria</taxon>
        <taxon>Burkholderiales</taxon>
        <taxon>Burkholderiaceae</taxon>
        <taxon>Cupriavidus</taxon>
    </lineage>
</organism>
<protein>
    <submittedName>
        <fullName evidence="3">Baseplate protein</fullName>
    </submittedName>
</protein>
<dbReference type="EMBL" id="CP037900">
    <property type="protein sequence ID" value="QBP09860.1"/>
    <property type="molecule type" value="Genomic_DNA"/>
</dbReference>
<dbReference type="PIRSF" id="PIRSF020481">
    <property type="entry name" value="BAP"/>
    <property type="match status" value="1"/>
</dbReference>
<dbReference type="InterPro" id="IPR052726">
    <property type="entry name" value="Phage_Baseplate_Hub"/>
</dbReference>
<dbReference type="InterPro" id="IPR058530">
    <property type="entry name" value="Baseplate_J-like_C"/>
</dbReference>
<dbReference type="Proteomes" id="UP000253772">
    <property type="component" value="Chromosome c1"/>
</dbReference>